<dbReference type="RefSeq" id="WP_036154813.1">
    <property type="nucleotide sequence ID" value="NZ_AVCX01000005.1"/>
</dbReference>
<proteinExistence type="predicted"/>
<evidence type="ECO:0000313" key="1">
    <source>
        <dbReference type="EMBL" id="KGR84271.1"/>
    </source>
</evidence>
<reference evidence="1 2" key="1">
    <citation type="submission" date="2014-02" db="EMBL/GenBank/DDBJ databases">
        <title>Draft genome sequence of Lysinibacillus odysseyi NBRC 100172.</title>
        <authorList>
            <person name="Zhang F."/>
            <person name="Wang G."/>
            <person name="Zhang L."/>
        </authorList>
    </citation>
    <scope>NUCLEOTIDE SEQUENCE [LARGE SCALE GENOMIC DNA]</scope>
    <source>
        <strain evidence="1 2">NBRC 100172</strain>
    </source>
</reference>
<dbReference type="eggNOG" id="ENOG502ZRTX">
    <property type="taxonomic scope" value="Bacteria"/>
</dbReference>
<sequence length="73" mass="8592">MLFAIHYLEKNTSVLSQCLQRIPQVNEDLKIKGRKGKVVDVIQIEDNKYHVHVVLEKINKKQPLLVDDKKKKR</sequence>
<keyword evidence="2" id="KW-1185">Reference proteome</keyword>
<comment type="caution">
    <text evidence="1">The sequence shown here is derived from an EMBL/GenBank/DDBJ whole genome shotgun (WGS) entry which is preliminary data.</text>
</comment>
<evidence type="ECO:0000313" key="2">
    <source>
        <dbReference type="Proteomes" id="UP000030437"/>
    </source>
</evidence>
<dbReference type="OrthoDB" id="2934625at2"/>
<name>A0A0A3IHP9_9BACI</name>
<accession>A0A0A3IHP9</accession>
<organism evidence="1 2">
    <name type="scientific">Lysinibacillus odysseyi 34hs-1 = NBRC 100172</name>
    <dbReference type="NCBI Taxonomy" id="1220589"/>
    <lineage>
        <taxon>Bacteria</taxon>
        <taxon>Bacillati</taxon>
        <taxon>Bacillota</taxon>
        <taxon>Bacilli</taxon>
        <taxon>Bacillales</taxon>
        <taxon>Bacillaceae</taxon>
        <taxon>Lysinibacillus</taxon>
    </lineage>
</organism>
<gene>
    <name evidence="1" type="ORF">CD32_11760</name>
</gene>
<dbReference type="Proteomes" id="UP000030437">
    <property type="component" value="Unassembled WGS sequence"/>
</dbReference>
<dbReference type="AlphaFoldDB" id="A0A0A3IHP9"/>
<protein>
    <submittedName>
        <fullName evidence="1">Preprotein translocase subunit SecA</fullName>
    </submittedName>
</protein>
<dbReference type="EMBL" id="JPVP01000056">
    <property type="protein sequence ID" value="KGR84271.1"/>
    <property type="molecule type" value="Genomic_DNA"/>
</dbReference>